<dbReference type="SUPFAM" id="SSF53098">
    <property type="entry name" value="Ribonuclease H-like"/>
    <property type="match status" value="1"/>
</dbReference>
<keyword evidence="8" id="KW-0539">Nucleus</keyword>
<evidence type="ECO:0000256" key="9">
    <source>
        <dbReference type="PROSITE-ProRule" id="PRU00027"/>
    </source>
</evidence>
<dbReference type="InterPro" id="IPR052035">
    <property type="entry name" value="ZnF_BED_domain_contain"/>
</dbReference>
<dbReference type="PROSITE" id="PS50808">
    <property type="entry name" value="ZF_BED"/>
    <property type="match status" value="1"/>
</dbReference>
<dbReference type="InterPro" id="IPR008906">
    <property type="entry name" value="HATC_C_dom"/>
</dbReference>
<keyword evidence="2" id="KW-0479">Metal-binding</keyword>
<name>A0A8C4S9Y7_ERPCA</name>
<evidence type="ECO:0000256" key="7">
    <source>
        <dbReference type="ARBA" id="ARBA00023163"/>
    </source>
</evidence>
<keyword evidence="12" id="KW-1185">Reference proteome</keyword>
<reference evidence="11" key="1">
    <citation type="submission" date="2021-06" db="EMBL/GenBank/DDBJ databases">
        <authorList>
            <consortium name="Wellcome Sanger Institute Data Sharing"/>
        </authorList>
    </citation>
    <scope>NUCLEOTIDE SEQUENCE [LARGE SCALE GENOMIC DNA]</scope>
</reference>
<feature type="domain" description="BED-type" evidence="10">
    <location>
        <begin position="15"/>
        <end position="73"/>
    </location>
</feature>
<dbReference type="Gene3D" id="1.10.10.1070">
    <property type="entry name" value="Zinc finger, BED domain-containing"/>
    <property type="match status" value="1"/>
</dbReference>
<dbReference type="Pfam" id="PF02892">
    <property type="entry name" value="zf-BED"/>
    <property type="match status" value="1"/>
</dbReference>
<dbReference type="GO" id="GO:0003677">
    <property type="term" value="F:DNA binding"/>
    <property type="evidence" value="ECO:0007669"/>
    <property type="project" value="UniProtKB-KW"/>
</dbReference>
<keyword evidence="5" id="KW-0805">Transcription regulation</keyword>
<dbReference type="Ensembl" id="ENSECRT00000014081.1">
    <property type="protein sequence ID" value="ENSECRP00000013843.1"/>
    <property type="gene ID" value="ENSECRG00000009226.1"/>
</dbReference>
<keyword evidence="7" id="KW-0804">Transcription</keyword>
<accession>A0A8C4S9Y7</accession>
<comment type="subcellular location">
    <subcellularLocation>
        <location evidence="1">Nucleus</location>
    </subcellularLocation>
</comment>
<dbReference type="AlphaFoldDB" id="A0A8C4S9Y7"/>
<evidence type="ECO:0000313" key="11">
    <source>
        <dbReference type="Ensembl" id="ENSECRP00000013843.1"/>
    </source>
</evidence>
<dbReference type="GeneTree" id="ENSGT00940000158431"/>
<dbReference type="SMART" id="SM00614">
    <property type="entry name" value="ZnF_BED"/>
    <property type="match status" value="1"/>
</dbReference>
<dbReference type="InterPro" id="IPR012337">
    <property type="entry name" value="RNaseH-like_sf"/>
</dbReference>
<dbReference type="GO" id="GO:0046983">
    <property type="term" value="F:protein dimerization activity"/>
    <property type="evidence" value="ECO:0007669"/>
    <property type="project" value="InterPro"/>
</dbReference>
<evidence type="ECO:0000256" key="6">
    <source>
        <dbReference type="ARBA" id="ARBA00023125"/>
    </source>
</evidence>
<keyword evidence="4" id="KW-0862">Zinc</keyword>
<dbReference type="InterPro" id="IPR003656">
    <property type="entry name" value="Znf_BED"/>
</dbReference>
<evidence type="ECO:0000256" key="5">
    <source>
        <dbReference type="ARBA" id="ARBA00023015"/>
    </source>
</evidence>
<dbReference type="PANTHER" id="PTHR46481">
    <property type="entry name" value="ZINC FINGER BED DOMAIN-CONTAINING PROTEIN 4"/>
    <property type="match status" value="1"/>
</dbReference>
<keyword evidence="3 9" id="KW-0863">Zinc-finger</keyword>
<protein>
    <submittedName>
        <fullName evidence="11">Zinc finger BED domain-containing protein 1-like</fullName>
    </submittedName>
</protein>
<dbReference type="Pfam" id="PF05699">
    <property type="entry name" value="Dimer_Tnp_hAT"/>
    <property type="match status" value="1"/>
</dbReference>
<evidence type="ECO:0000256" key="4">
    <source>
        <dbReference type="ARBA" id="ARBA00022833"/>
    </source>
</evidence>
<dbReference type="GO" id="GO:0008270">
    <property type="term" value="F:zinc ion binding"/>
    <property type="evidence" value="ECO:0007669"/>
    <property type="project" value="UniProtKB-KW"/>
</dbReference>
<dbReference type="InterPro" id="IPR036236">
    <property type="entry name" value="Znf_C2H2_sf"/>
</dbReference>
<reference evidence="11" key="2">
    <citation type="submission" date="2025-08" db="UniProtKB">
        <authorList>
            <consortium name="Ensembl"/>
        </authorList>
    </citation>
    <scope>IDENTIFICATION</scope>
</reference>
<sequence>MENAVEKNIQPAPSSFRAYVWAHFGFYNIDGKKELDKTHVICKLCKAKIKYFGNTTNLRTHMARHHPEDANEVQPKVRNIPGDQRTLHQCCKLPTNSERAKKITQSIACFISKDLRPYSVVENEGFRYMLKTVEPRYAIPSRQLFAEKAIPLLYEETKKKVAEVLKKATRVALTCDAWTSRAVQSYVTFIAHYITDNWELESRVLQTTAINESHTAAHIKENIQSVAQEWQLTTTDLVIVTDNAANMLAATQLGNFQHVKCFAHTINLAAQRALKLPSVSRLLGKIRRITGFFHRSATANHVLKQKQKLLELAPHKLTTDVATRWNSAFDMIDRFLEQQPAICAALLSAEVRKCGAGICTLDETDVANAEEVAAALKPLKEATNIMSEEATPTVSVIAPLHAQLLHETKAGFCGETALVREIKQAIHEDLAKRYTSVTDKNMLHISSSLDPRFKTLPFLSQDEQRLVDCVFVFFYGALMQNEELDIPNVVLDDEGPPVPKKRKTSLLNLLGKTFTNVRDVPKSAGTRAEEEMKKYLETPSLSLSEDPLTWSRSQETVFPLLAKLAKCYLCIPGTSVAAERVFSTAGDIVTAQRSMLTPEHVDQLLFLQKNMYIPADGKKKMFTINYYFGCYTCYSTLQPNVAAFLFILIMALYNQL</sequence>
<dbReference type="SUPFAM" id="SSF140996">
    <property type="entry name" value="Hermes dimerisation domain"/>
    <property type="match status" value="1"/>
</dbReference>
<proteinExistence type="predicted"/>
<dbReference type="SUPFAM" id="SSF57667">
    <property type="entry name" value="beta-beta-alpha zinc fingers"/>
    <property type="match status" value="1"/>
</dbReference>
<evidence type="ECO:0000256" key="8">
    <source>
        <dbReference type="ARBA" id="ARBA00023242"/>
    </source>
</evidence>
<dbReference type="Proteomes" id="UP000694620">
    <property type="component" value="Chromosome 2"/>
</dbReference>
<dbReference type="GO" id="GO:0005634">
    <property type="term" value="C:nucleus"/>
    <property type="evidence" value="ECO:0007669"/>
    <property type="project" value="UniProtKB-SubCell"/>
</dbReference>
<evidence type="ECO:0000256" key="1">
    <source>
        <dbReference type="ARBA" id="ARBA00004123"/>
    </source>
</evidence>
<organism evidence="11 12">
    <name type="scientific">Erpetoichthys calabaricus</name>
    <name type="common">Rope fish</name>
    <name type="synonym">Calamoichthys calabaricus</name>
    <dbReference type="NCBI Taxonomy" id="27687"/>
    <lineage>
        <taxon>Eukaryota</taxon>
        <taxon>Metazoa</taxon>
        <taxon>Chordata</taxon>
        <taxon>Craniata</taxon>
        <taxon>Vertebrata</taxon>
        <taxon>Euteleostomi</taxon>
        <taxon>Actinopterygii</taxon>
        <taxon>Polypteriformes</taxon>
        <taxon>Polypteridae</taxon>
        <taxon>Erpetoichthys</taxon>
    </lineage>
</organism>
<dbReference type="PANTHER" id="PTHR46481:SF4">
    <property type="entry name" value="ZINC FINGER BED DOMAIN-CONTAINING PROTEIN 4"/>
    <property type="match status" value="1"/>
</dbReference>
<evidence type="ECO:0000313" key="12">
    <source>
        <dbReference type="Proteomes" id="UP000694620"/>
    </source>
</evidence>
<reference evidence="11" key="3">
    <citation type="submission" date="2025-09" db="UniProtKB">
        <authorList>
            <consortium name="Ensembl"/>
        </authorList>
    </citation>
    <scope>IDENTIFICATION</scope>
</reference>
<evidence type="ECO:0000259" key="10">
    <source>
        <dbReference type="PROSITE" id="PS50808"/>
    </source>
</evidence>
<evidence type="ECO:0000256" key="2">
    <source>
        <dbReference type="ARBA" id="ARBA00022723"/>
    </source>
</evidence>
<evidence type="ECO:0000256" key="3">
    <source>
        <dbReference type="ARBA" id="ARBA00022771"/>
    </source>
</evidence>
<keyword evidence="6" id="KW-0238">DNA-binding</keyword>